<dbReference type="Gene3D" id="1.10.530.10">
    <property type="match status" value="1"/>
</dbReference>
<name>A0A7W8M9D0_9BURK</name>
<gene>
    <name evidence="3" type="ORF">HNQ70_002169</name>
</gene>
<dbReference type="RefSeq" id="WP_183967292.1">
    <property type="nucleotide sequence ID" value="NZ_BAABEW010000002.1"/>
</dbReference>
<dbReference type="SUPFAM" id="SSF53955">
    <property type="entry name" value="Lysozyme-like"/>
    <property type="match status" value="1"/>
</dbReference>
<evidence type="ECO:0000256" key="1">
    <source>
        <dbReference type="SAM" id="MobiDB-lite"/>
    </source>
</evidence>
<dbReference type="AlphaFoldDB" id="A0A7W8M9D0"/>
<dbReference type="Pfam" id="PF01464">
    <property type="entry name" value="SLT"/>
    <property type="match status" value="1"/>
</dbReference>
<evidence type="ECO:0000259" key="2">
    <source>
        <dbReference type="Pfam" id="PF01464"/>
    </source>
</evidence>
<protein>
    <submittedName>
        <fullName evidence="3">Soluble lytic murein transglycosylase-like protein</fullName>
    </submittedName>
</protein>
<dbReference type="InterPro" id="IPR008258">
    <property type="entry name" value="Transglycosylase_SLT_dom_1"/>
</dbReference>
<dbReference type="EMBL" id="JACHGB010000004">
    <property type="protein sequence ID" value="MBB5272155.1"/>
    <property type="molecule type" value="Genomic_DNA"/>
</dbReference>
<organism evidence="3 4">
    <name type="scientific">Quisquiliibacterium transsilvanicum</name>
    <dbReference type="NCBI Taxonomy" id="1549638"/>
    <lineage>
        <taxon>Bacteria</taxon>
        <taxon>Pseudomonadati</taxon>
        <taxon>Pseudomonadota</taxon>
        <taxon>Betaproteobacteria</taxon>
        <taxon>Burkholderiales</taxon>
        <taxon>Burkholderiaceae</taxon>
        <taxon>Quisquiliibacterium</taxon>
    </lineage>
</organism>
<sequence length="316" mass="32785">MGKLARAIPAARLARASVPLVVTLAFVVGSSAVHYAPELDGAVETVAIGAVEPAGDALSGAAPVLASKTASHKRNASSLTAEQEKIALFIARRYRVAMDHTQMVVAHAYQIAREAKLDPLLVLAVISVESSFNPKAQSNMGAQGLMQVLTRVHKEKFAPFGGVSAAFDPLANMRVGTQILKEYVKRTGSVESGLKYYVGAALLPHDGGYGAKVLFERERIAAAATGRAQPSRGPQLMARAEPARMIQASTAGTAARAGDAGAPQGGQAEADSAASRTADVTFRPWVDVSTKPSGDERPALAPDPVGALDGGAVRDI</sequence>
<feature type="region of interest" description="Disordered" evidence="1">
    <location>
        <begin position="249"/>
        <end position="316"/>
    </location>
</feature>
<dbReference type="Proteomes" id="UP000532440">
    <property type="component" value="Unassembled WGS sequence"/>
</dbReference>
<feature type="domain" description="Transglycosylase SLT" evidence="2">
    <location>
        <begin position="112"/>
        <end position="190"/>
    </location>
</feature>
<proteinExistence type="predicted"/>
<feature type="compositionally biased region" description="Low complexity" evidence="1">
    <location>
        <begin position="249"/>
        <end position="270"/>
    </location>
</feature>
<evidence type="ECO:0000313" key="3">
    <source>
        <dbReference type="EMBL" id="MBB5272155.1"/>
    </source>
</evidence>
<dbReference type="InterPro" id="IPR023346">
    <property type="entry name" value="Lysozyme-like_dom_sf"/>
</dbReference>
<evidence type="ECO:0000313" key="4">
    <source>
        <dbReference type="Proteomes" id="UP000532440"/>
    </source>
</evidence>
<reference evidence="3 4" key="1">
    <citation type="submission" date="2020-08" db="EMBL/GenBank/DDBJ databases">
        <title>Genomic Encyclopedia of Type Strains, Phase IV (KMG-IV): sequencing the most valuable type-strain genomes for metagenomic binning, comparative biology and taxonomic classification.</title>
        <authorList>
            <person name="Goeker M."/>
        </authorList>
    </citation>
    <scope>NUCLEOTIDE SEQUENCE [LARGE SCALE GENOMIC DNA]</scope>
    <source>
        <strain evidence="3 4">DSM 29781</strain>
    </source>
</reference>
<comment type="caution">
    <text evidence="3">The sequence shown here is derived from an EMBL/GenBank/DDBJ whole genome shotgun (WGS) entry which is preliminary data.</text>
</comment>
<accession>A0A7W8M9D0</accession>
<keyword evidence="4" id="KW-1185">Reference proteome</keyword>